<evidence type="ECO:0000313" key="3">
    <source>
        <dbReference type="Proteomes" id="UP000320176"/>
    </source>
</evidence>
<keyword evidence="3" id="KW-1185">Reference proteome</keyword>
<feature type="region of interest" description="Disordered" evidence="1">
    <location>
        <begin position="1"/>
        <end position="25"/>
    </location>
</feature>
<feature type="compositionally biased region" description="Basic and acidic residues" evidence="1">
    <location>
        <begin position="14"/>
        <end position="25"/>
    </location>
</feature>
<gene>
    <name evidence="2" type="ORF">Pla52n_00030</name>
</gene>
<sequence length="101" mass="11605">MPEGNLRTPESDLEERGHIDPREPSNEFCSICRCLRSLMRCLSVGRGADAPRFMLSLPPQLEAVTRRGSFLVRWSTSIGTFDQRSKVLCPPDRFLRTLKRR</sequence>
<protein>
    <submittedName>
        <fullName evidence="2">Uncharacterized protein</fullName>
    </submittedName>
</protein>
<dbReference type="Proteomes" id="UP000320176">
    <property type="component" value="Unassembled WGS sequence"/>
</dbReference>
<evidence type="ECO:0000256" key="1">
    <source>
        <dbReference type="SAM" id="MobiDB-lite"/>
    </source>
</evidence>
<dbReference type="AlphaFoldDB" id="A0A5C6B648"/>
<comment type="caution">
    <text evidence="2">The sequence shown here is derived from an EMBL/GenBank/DDBJ whole genome shotgun (WGS) entry which is preliminary data.</text>
</comment>
<accession>A0A5C6B648</accession>
<evidence type="ECO:0000313" key="2">
    <source>
        <dbReference type="EMBL" id="TWU07430.1"/>
    </source>
</evidence>
<name>A0A5C6B648_9BACT</name>
<reference evidence="2 3" key="1">
    <citation type="submission" date="2019-02" db="EMBL/GenBank/DDBJ databases">
        <title>Deep-cultivation of Planctomycetes and their phenomic and genomic characterization uncovers novel biology.</title>
        <authorList>
            <person name="Wiegand S."/>
            <person name="Jogler M."/>
            <person name="Boedeker C."/>
            <person name="Pinto D."/>
            <person name="Vollmers J."/>
            <person name="Rivas-Marin E."/>
            <person name="Kohn T."/>
            <person name="Peeters S.H."/>
            <person name="Heuer A."/>
            <person name="Rast P."/>
            <person name="Oberbeckmann S."/>
            <person name="Bunk B."/>
            <person name="Jeske O."/>
            <person name="Meyerdierks A."/>
            <person name="Storesund J.E."/>
            <person name="Kallscheuer N."/>
            <person name="Luecker S."/>
            <person name="Lage O.M."/>
            <person name="Pohl T."/>
            <person name="Merkel B.J."/>
            <person name="Hornburger P."/>
            <person name="Mueller R.-W."/>
            <person name="Bruemmer F."/>
            <person name="Labrenz M."/>
            <person name="Spormann A.M."/>
            <person name="Op Den Camp H."/>
            <person name="Overmann J."/>
            <person name="Amann R."/>
            <person name="Jetten M.S.M."/>
            <person name="Mascher T."/>
            <person name="Medema M.H."/>
            <person name="Devos D.P."/>
            <person name="Kaster A.-K."/>
            <person name="Ovreas L."/>
            <person name="Rohde M."/>
            <person name="Galperin M.Y."/>
            <person name="Jogler C."/>
        </authorList>
    </citation>
    <scope>NUCLEOTIDE SEQUENCE [LARGE SCALE GENOMIC DNA]</scope>
    <source>
        <strain evidence="2 3">Pla52n</strain>
    </source>
</reference>
<proteinExistence type="predicted"/>
<dbReference type="EMBL" id="SJPN01000001">
    <property type="protein sequence ID" value="TWU07430.1"/>
    <property type="molecule type" value="Genomic_DNA"/>
</dbReference>
<organism evidence="2 3">
    <name type="scientific">Stieleria varia</name>
    <dbReference type="NCBI Taxonomy" id="2528005"/>
    <lineage>
        <taxon>Bacteria</taxon>
        <taxon>Pseudomonadati</taxon>
        <taxon>Planctomycetota</taxon>
        <taxon>Planctomycetia</taxon>
        <taxon>Pirellulales</taxon>
        <taxon>Pirellulaceae</taxon>
        <taxon>Stieleria</taxon>
    </lineage>
</organism>